<dbReference type="WBParaSite" id="PS1159_v2.g5502.t1">
    <property type="protein sequence ID" value="PS1159_v2.g5502.t1"/>
    <property type="gene ID" value="PS1159_v2.g5502"/>
</dbReference>
<sequence>MQTLLVLLLFYGLGNCVDENNSTEKNIIPIINELTDKKWDTLFRIIIALILLMFLIAIVCLIFILLLCWKRRRQQQQKKPKDIEQSSTVITQTPQHLIIPPSQNNNVLLKSNDPTPLLHRQQDIPHSPITSDPEVVGFRPIQSPEFKKNAKIQNPEMPKPKRSASENPKLKKTVDAQKRTDTSSNVSSSSAISSPRSKKAKTPRQAKNGAILNIAIQTDLDTSDE</sequence>
<name>A0AC35GIT3_9BILA</name>
<organism evidence="1 2">
    <name type="scientific">Panagrolaimus sp. PS1159</name>
    <dbReference type="NCBI Taxonomy" id="55785"/>
    <lineage>
        <taxon>Eukaryota</taxon>
        <taxon>Metazoa</taxon>
        <taxon>Ecdysozoa</taxon>
        <taxon>Nematoda</taxon>
        <taxon>Chromadorea</taxon>
        <taxon>Rhabditida</taxon>
        <taxon>Tylenchina</taxon>
        <taxon>Panagrolaimomorpha</taxon>
        <taxon>Panagrolaimoidea</taxon>
        <taxon>Panagrolaimidae</taxon>
        <taxon>Panagrolaimus</taxon>
    </lineage>
</organism>
<reference evidence="2" key="1">
    <citation type="submission" date="2022-11" db="UniProtKB">
        <authorList>
            <consortium name="WormBaseParasite"/>
        </authorList>
    </citation>
    <scope>IDENTIFICATION</scope>
</reference>
<accession>A0AC35GIT3</accession>
<evidence type="ECO:0000313" key="2">
    <source>
        <dbReference type="WBParaSite" id="PS1159_v2.g5502.t1"/>
    </source>
</evidence>
<proteinExistence type="predicted"/>
<dbReference type="Proteomes" id="UP000887580">
    <property type="component" value="Unplaced"/>
</dbReference>
<protein>
    <submittedName>
        <fullName evidence="2">Uncharacterized protein</fullName>
    </submittedName>
</protein>
<evidence type="ECO:0000313" key="1">
    <source>
        <dbReference type="Proteomes" id="UP000887580"/>
    </source>
</evidence>